<feature type="region of interest" description="Disordered" evidence="2">
    <location>
        <begin position="381"/>
        <end position="425"/>
    </location>
</feature>
<dbReference type="GO" id="GO:0000981">
    <property type="term" value="F:DNA-binding transcription factor activity, RNA polymerase II-specific"/>
    <property type="evidence" value="ECO:0007669"/>
    <property type="project" value="TreeGrafter"/>
</dbReference>
<dbReference type="AlphaFoldDB" id="A0AAW0GT25"/>
<feature type="compositionally biased region" description="Acidic residues" evidence="2">
    <location>
        <begin position="333"/>
        <end position="343"/>
    </location>
</feature>
<dbReference type="InterPro" id="IPR003150">
    <property type="entry name" value="DNA-bd_RFX"/>
</dbReference>
<dbReference type="PANTHER" id="PTHR12619">
    <property type="entry name" value="RFX TRANSCRIPTION FACTOR FAMILY"/>
    <property type="match status" value="1"/>
</dbReference>
<feature type="domain" description="RFX-type winged-helix" evidence="3">
    <location>
        <begin position="217"/>
        <end position="292"/>
    </location>
</feature>
<organism evidence="4 5">
    <name type="scientific">Cerrena zonata</name>
    <dbReference type="NCBI Taxonomy" id="2478898"/>
    <lineage>
        <taxon>Eukaryota</taxon>
        <taxon>Fungi</taxon>
        <taxon>Dikarya</taxon>
        <taxon>Basidiomycota</taxon>
        <taxon>Agaricomycotina</taxon>
        <taxon>Agaricomycetes</taxon>
        <taxon>Polyporales</taxon>
        <taxon>Cerrenaceae</taxon>
        <taxon>Cerrena</taxon>
    </lineage>
</organism>
<dbReference type="PROSITE" id="PS51526">
    <property type="entry name" value="RFX_DBD"/>
    <property type="match status" value="1"/>
</dbReference>
<evidence type="ECO:0000313" key="4">
    <source>
        <dbReference type="EMBL" id="KAK7695801.1"/>
    </source>
</evidence>
<feature type="region of interest" description="Disordered" evidence="2">
    <location>
        <begin position="323"/>
        <end position="369"/>
    </location>
</feature>
<protein>
    <recommendedName>
        <fullName evidence="3">RFX-type winged-helix domain-containing protein</fullName>
    </recommendedName>
</protein>
<dbReference type="GO" id="GO:0000978">
    <property type="term" value="F:RNA polymerase II cis-regulatory region sequence-specific DNA binding"/>
    <property type="evidence" value="ECO:0007669"/>
    <property type="project" value="TreeGrafter"/>
</dbReference>
<dbReference type="EMBL" id="JASBNA010000001">
    <property type="protein sequence ID" value="KAK7695801.1"/>
    <property type="molecule type" value="Genomic_DNA"/>
</dbReference>
<feature type="compositionally biased region" description="Polar residues" evidence="2">
    <location>
        <begin position="381"/>
        <end position="390"/>
    </location>
</feature>
<dbReference type="InterPro" id="IPR036390">
    <property type="entry name" value="WH_DNA-bd_sf"/>
</dbReference>
<feature type="region of interest" description="Disordered" evidence="2">
    <location>
        <begin position="17"/>
        <end position="49"/>
    </location>
</feature>
<proteinExistence type="predicted"/>
<accession>A0AAW0GT25</accession>
<dbReference type="InterPro" id="IPR057321">
    <property type="entry name" value="RFX1-4/6/8-like_BCD"/>
</dbReference>
<sequence>MAAVNLHMLPANGPFDFLPNHHPHSRSNSVSSSSSHSPHSRPQSSQGALLRTPALIPASAEDLYRASFHTTGFHPDHTRIPSDTSIYSLASTELITPADSPPNHNITNPALKNHLRHSHIRARVAASPYPRDADVHSSSSETEDLAMYLGPTATDYNNAMFADPQMLGGISPETINPVGVYHNRMSMNPDHALEKLAANVRAATTTSASDRAKQIFVQAWLTANYAPYPDGNVPRQGLYFSYRRVCDQYGIPHINTATLGKAIRLCFPTIKTRRLGVRGNSKYHYCGIRPATSAEAEFLQDYIRKSNNNAAQQSVNAARIASEQAEANRGEDRSDEDDEEDSDAQSSGNASKRNSLNLGNPTQNVVDFPDEKTPTAATLLSQAQGTQRPASASFPPQAPIRRHTQPPEGPLSVSTHPSPSAENKAALPYMSGSGPLSVRQMVHFPSIEEALGSNSTSPHAVLAREVWSWFQDHLDSLLDVIRAFRFDQFEVHIRSFWSTLSPQHREVIHAPIVAGLMAKADAIVYDEILEFLRSQMLSPIPAVSIAGLRNLADKMEKILLVSLEGYGTTFVEPKVELGARFGHLVLRFLDMYQVTQALSTVLTNPKQLAEMRRSWQKVDFESVRNQSALVCNCRHEDLLQLLEVEFVGLLDALVKSSEPVRDVMSWADKCCDRLMANRGSEDRATMSSRSVLIRWGYVTSQVMRDLTIRSDPTFGAFQILKLFLDDWISLNVLRSVALSTNSVAASVEPMMQSQYLTLSPMPGQESFPNPLDTRPHHGMVANTPDNIKHARGASTRPLPFWVARVDVFHT</sequence>
<dbReference type="Gene3D" id="1.10.10.10">
    <property type="entry name" value="Winged helix-like DNA-binding domain superfamily/Winged helix DNA-binding domain"/>
    <property type="match status" value="1"/>
</dbReference>
<gene>
    <name evidence="4" type="ORF">QCA50_000439</name>
</gene>
<dbReference type="InterPro" id="IPR039779">
    <property type="entry name" value="RFX-like"/>
</dbReference>
<evidence type="ECO:0000256" key="1">
    <source>
        <dbReference type="ARBA" id="ARBA00023125"/>
    </source>
</evidence>
<comment type="caution">
    <text evidence="4">The sequence shown here is derived from an EMBL/GenBank/DDBJ whole genome shotgun (WGS) entry which is preliminary data.</text>
</comment>
<keyword evidence="5" id="KW-1185">Reference proteome</keyword>
<feature type="compositionally biased region" description="Polar residues" evidence="2">
    <location>
        <begin position="348"/>
        <end position="365"/>
    </location>
</feature>
<dbReference type="Proteomes" id="UP001385951">
    <property type="component" value="Unassembled WGS sequence"/>
</dbReference>
<evidence type="ECO:0000313" key="5">
    <source>
        <dbReference type="Proteomes" id="UP001385951"/>
    </source>
</evidence>
<reference evidence="4 5" key="1">
    <citation type="submission" date="2022-09" db="EMBL/GenBank/DDBJ databases">
        <authorList>
            <person name="Palmer J.M."/>
        </authorList>
    </citation>
    <scope>NUCLEOTIDE SEQUENCE [LARGE SCALE GENOMIC DNA]</scope>
    <source>
        <strain evidence="4 5">DSM 7382</strain>
    </source>
</reference>
<dbReference type="Pfam" id="PF02257">
    <property type="entry name" value="RFX_DNA_binding"/>
    <property type="match status" value="1"/>
</dbReference>
<feature type="compositionally biased region" description="Polar residues" evidence="2">
    <location>
        <begin position="412"/>
        <end position="421"/>
    </location>
</feature>
<dbReference type="PANTHER" id="PTHR12619:SF5">
    <property type="entry name" value="TRANSCRIPTION FACTOR RFX4"/>
    <property type="match status" value="1"/>
</dbReference>
<dbReference type="SUPFAM" id="SSF46785">
    <property type="entry name" value="Winged helix' DNA-binding domain"/>
    <property type="match status" value="1"/>
</dbReference>
<dbReference type="Pfam" id="PF25340">
    <property type="entry name" value="BCD_RFX"/>
    <property type="match status" value="1"/>
</dbReference>
<name>A0AAW0GT25_9APHY</name>
<evidence type="ECO:0000256" key="2">
    <source>
        <dbReference type="SAM" id="MobiDB-lite"/>
    </source>
</evidence>
<keyword evidence="1" id="KW-0238">DNA-binding</keyword>
<dbReference type="InterPro" id="IPR036388">
    <property type="entry name" value="WH-like_DNA-bd_sf"/>
</dbReference>
<evidence type="ECO:0000259" key="3">
    <source>
        <dbReference type="PROSITE" id="PS51526"/>
    </source>
</evidence>
<feature type="compositionally biased region" description="Low complexity" evidence="2">
    <location>
        <begin position="26"/>
        <end position="46"/>
    </location>
</feature>